<keyword evidence="15" id="KW-1185">Reference proteome</keyword>
<dbReference type="Proteomes" id="UP000594260">
    <property type="component" value="Unplaced"/>
</dbReference>
<dbReference type="PANTHER" id="PTHR42643:SF38">
    <property type="entry name" value="IONOTROPIC RECEPTOR 100A"/>
    <property type="match status" value="1"/>
</dbReference>
<feature type="transmembrane region" description="Helical" evidence="12">
    <location>
        <begin position="195"/>
        <end position="215"/>
    </location>
</feature>
<keyword evidence="10" id="KW-1071">Ligand-gated ion channel</keyword>
<dbReference type="InterPro" id="IPR052192">
    <property type="entry name" value="Insect_Ionotropic_Sensory_Rcpt"/>
</dbReference>
<dbReference type="Pfam" id="PF10613">
    <property type="entry name" value="Lig_chan-Glu_bd"/>
    <property type="match status" value="1"/>
</dbReference>
<evidence type="ECO:0000256" key="5">
    <source>
        <dbReference type="ARBA" id="ARBA00022989"/>
    </source>
</evidence>
<dbReference type="GO" id="GO:0015276">
    <property type="term" value="F:ligand-gated monoatomic ion channel activity"/>
    <property type="evidence" value="ECO:0007669"/>
    <property type="project" value="InterPro"/>
</dbReference>
<proteinExistence type="predicted"/>
<name>A0A7M7J4Q7_VARDE</name>
<dbReference type="FunCoup" id="A0A7M7J4Q7">
    <property type="interactions" value="4"/>
</dbReference>
<keyword evidence="11" id="KW-0407">Ion channel</keyword>
<evidence type="ECO:0000313" key="14">
    <source>
        <dbReference type="EnsemblMetazoa" id="XP_022646826"/>
    </source>
</evidence>
<evidence type="ECO:0000256" key="8">
    <source>
        <dbReference type="ARBA" id="ARBA00023170"/>
    </source>
</evidence>
<reference evidence="14" key="1">
    <citation type="submission" date="2021-01" db="UniProtKB">
        <authorList>
            <consortium name="EnsemblMetazoa"/>
        </authorList>
    </citation>
    <scope>IDENTIFICATION</scope>
</reference>
<evidence type="ECO:0000256" key="2">
    <source>
        <dbReference type="ARBA" id="ARBA00022448"/>
    </source>
</evidence>
<evidence type="ECO:0000313" key="15">
    <source>
        <dbReference type="Proteomes" id="UP000594260"/>
    </source>
</evidence>
<sequence>MMAGVSTSENGTTFVRVVSFIYKPYHIVMKEGRNARVAGMYGKLLDILANSLNFEYEVRNVGFWGLRLQNGSWTGAMGELQRDNADIALMCGLPTYEGSQVTVISPTLNPVDIAILAARKNRFLKIPFALVNGFDLEVWLLLLLTLVSVTIEMTLIHCGLVRSSNFIRLLYFYVTQLFGNIWAECSARPPSFNALRMIWISWMLGISMILMNAFAGNLKGLLLFKAETPRISGPLDVANQQKMKVFLPLNSFENLLMTSDKASVRSLYHRAVIEQHTATPPAELFSDKILNAVFEGQAVLLASRPAIGRGTMAQCKNLKRGEFYTARELIGTYHAVIFYNRRMPIHLQEAINERLMRLYDSGILDEWFRKVNGAWTGCSAVAGGSGDDRSMEALHLADLEGLFYIVLMGQTSGSIVFILEYQLHRLLCEDLSAQRPLE</sequence>
<evidence type="ECO:0000259" key="13">
    <source>
        <dbReference type="SMART" id="SM00918"/>
    </source>
</evidence>
<organism evidence="14 15">
    <name type="scientific">Varroa destructor</name>
    <name type="common">Honeybee mite</name>
    <dbReference type="NCBI Taxonomy" id="109461"/>
    <lineage>
        <taxon>Eukaryota</taxon>
        <taxon>Metazoa</taxon>
        <taxon>Ecdysozoa</taxon>
        <taxon>Arthropoda</taxon>
        <taxon>Chelicerata</taxon>
        <taxon>Arachnida</taxon>
        <taxon>Acari</taxon>
        <taxon>Parasitiformes</taxon>
        <taxon>Mesostigmata</taxon>
        <taxon>Gamasina</taxon>
        <taxon>Dermanyssoidea</taxon>
        <taxon>Varroidae</taxon>
        <taxon>Varroa</taxon>
    </lineage>
</organism>
<dbReference type="KEGG" id="vde:111244237"/>
<keyword evidence="5 12" id="KW-1133">Transmembrane helix</keyword>
<evidence type="ECO:0000256" key="7">
    <source>
        <dbReference type="ARBA" id="ARBA00023136"/>
    </source>
</evidence>
<keyword evidence="8" id="KW-0675">Receptor</keyword>
<dbReference type="InterPro" id="IPR019594">
    <property type="entry name" value="Glu/Gly-bd"/>
</dbReference>
<evidence type="ECO:0000256" key="11">
    <source>
        <dbReference type="ARBA" id="ARBA00023303"/>
    </source>
</evidence>
<dbReference type="SUPFAM" id="SSF53850">
    <property type="entry name" value="Periplasmic binding protein-like II"/>
    <property type="match status" value="1"/>
</dbReference>
<keyword evidence="7 12" id="KW-0472">Membrane</keyword>
<evidence type="ECO:0000256" key="10">
    <source>
        <dbReference type="ARBA" id="ARBA00023286"/>
    </source>
</evidence>
<dbReference type="OrthoDB" id="6485082at2759"/>
<keyword evidence="4 12" id="KW-0812">Transmembrane</keyword>
<dbReference type="GeneID" id="111244237"/>
<evidence type="ECO:0000256" key="9">
    <source>
        <dbReference type="ARBA" id="ARBA00023180"/>
    </source>
</evidence>
<dbReference type="Gene3D" id="3.40.190.10">
    <property type="entry name" value="Periplasmic binding protein-like II"/>
    <property type="match status" value="1"/>
</dbReference>
<dbReference type="EnsemblMetazoa" id="XM_022791091">
    <property type="protein sequence ID" value="XP_022646826"/>
    <property type="gene ID" value="LOC111244237"/>
</dbReference>
<dbReference type="GO" id="GO:0005886">
    <property type="term" value="C:plasma membrane"/>
    <property type="evidence" value="ECO:0007669"/>
    <property type="project" value="UniProtKB-SubCell"/>
</dbReference>
<evidence type="ECO:0000256" key="6">
    <source>
        <dbReference type="ARBA" id="ARBA00023065"/>
    </source>
</evidence>
<dbReference type="RefSeq" id="XP_022646826.1">
    <property type="nucleotide sequence ID" value="XM_022791091.1"/>
</dbReference>
<dbReference type="InParanoid" id="A0A7M7J4Q7"/>
<feature type="transmembrane region" description="Helical" evidence="12">
    <location>
        <begin position="138"/>
        <end position="159"/>
    </location>
</feature>
<protein>
    <recommendedName>
        <fullName evidence="13">Ionotropic glutamate receptor L-glutamate and glycine-binding domain-containing protein</fullName>
    </recommendedName>
</protein>
<accession>A0A7M7J4Q7</accession>
<evidence type="ECO:0000256" key="4">
    <source>
        <dbReference type="ARBA" id="ARBA00022692"/>
    </source>
</evidence>
<keyword evidence="3" id="KW-1003">Cell membrane</keyword>
<keyword evidence="2" id="KW-0813">Transport</keyword>
<evidence type="ECO:0000256" key="3">
    <source>
        <dbReference type="ARBA" id="ARBA00022475"/>
    </source>
</evidence>
<evidence type="ECO:0000256" key="12">
    <source>
        <dbReference type="SAM" id="Phobius"/>
    </source>
</evidence>
<dbReference type="SMART" id="SM00918">
    <property type="entry name" value="Lig_chan-Glu_bd"/>
    <property type="match status" value="1"/>
</dbReference>
<dbReference type="PANTHER" id="PTHR42643">
    <property type="entry name" value="IONOTROPIC RECEPTOR 20A-RELATED"/>
    <property type="match status" value="1"/>
</dbReference>
<keyword evidence="9" id="KW-0325">Glycoprotein</keyword>
<keyword evidence="6" id="KW-0406">Ion transport</keyword>
<evidence type="ECO:0000256" key="1">
    <source>
        <dbReference type="ARBA" id="ARBA00004651"/>
    </source>
</evidence>
<comment type="subcellular location">
    <subcellularLocation>
        <location evidence="1">Cell membrane</location>
        <topology evidence="1">Multi-pass membrane protein</topology>
    </subcellularLocation>
</comment>
<feature type="domain" description="Ionotropic glutamate receptor L-glutamate and glycine-binding" evidence="13">
    <location>
        <begin position="26"/>
        <end position="82"/>
    </location>
</feature>
<dbReference type="AlphaFoldDB" id="A0A7M7J4Q7"/>
<dbReference type="OMA" id="CEADIAP"/>